<gene>
    <name evidence="1" type="ORF">FCULG_00011879</name>
</gene>
<dbReference type="AlphaFoldDB" id="A0A2T4GS76"/>
<reference evidence="1 2" key="1">
    <citation type="submission" date="2018-02" db="EMBL/GenBank/DDBJ databases">
        <title>Fusarium culmorum secondary metabolites in fungal-bacterial-plant interactions.</title>
        <authorList>
            <person name="Schmidt R."/>
        </authorList>
    </citation>
    <scope>NUCLEOTIDE SEQUENCE [LARGE SCALE GENOMIC DNA]</scope>
    <source>
        <strain evidence="1 2">PV</strain>
    </source>
</reference>
<comment type="caution">
    <text evidence="1">The sequence shown here is derived from an EMBL/GenBank/DDBJ whole genome shotgun (WGS) entry which is preliminary data.</text>
</comment>
<proteinExistence type="predicted"/>
<dbReference type="Proteomes" id="UP000241587">
    <property type="component" value="Unassembled WGS sequence"/>
</dbReference>
<name>A0A2T4GS76_FUSCU</name>
<dbReference type="OrthoDB" id="5095609at2759"/>
<evidence type="ECO:0000313" key="2">
    <source>
        <dbReference type="Proteomes" id="UP000241587"/>
    </source>
</evidence>
<sequence length="126" mass="13542">MKTPARALQEGGLQGMIQWALASEPTLEVQKEPLVDKATSLRADIAVTIGNSRYFYDIQIGPRAFFQPIIISSGGLMELETAKTYRKLQDLVGPVAAAQLDSSIALALIRTRAISAASISKEAPRG</sequence>
<organism evidence="1 2">
    <name type="scientific">Fusarium culmorum</name>
    <dbReference type="NCBI Taxonomy" id="5516"/>
    <lineage>
        <taxon>Eukaryota</taxon>
        <taxon>Fungi</taxon>
        <taxon>Dikarya</taxon>
        <taxon>Ascomycota</taxon>
        <taxon>Pezizomycotina</taxon>
        <taxon>Sordariomycetes</taxon>
        <taxon>Hypocreomycetidae</taxon>
        <taxon>Hypocreales</taxon>
        <taxon>Nectriaceae</taxon>
        <taxon>Fusarium</taxon>
    </lineage>
</organism>
<accession>A0A2T4GS76</accession>
<evidence type="ECO:0000313" key="1">
    <source>
        <dbReference type="EMBL" id="PTD06395.1"/>
    </source>
</evidence>
<protein>
    <submittedName>
        <fullName evidence="1">Uncharacterized protein</fullName>
    </submittedName>
</protein>
<dbReference type="EMBL" id="PVEM01000007">
    <property type="protein sequence ID" value="PTD06395.1"/>
    <property type="molecule type" value="Genomic_DNA"/>
</dbReference>
<keyword evidence="2" id="KW-1185">Reference proteome</keyword>